<protein>
    <recommendedName>
        <fullName evidence="5 12">Glucosylceramidase</fullName>
        <ecNumber evidence="5 12">3.2.1.45</ecNumber>
    </recommendedName>
</protein>
<keyword evidence="7 12" id="KW-0378">Hydrolase</keyword>
<dbReference type="InterPro" id="IPR033452">
    <property type="entry name" value="GH30_C"/>
</dbReference>
<comment type="catalytic activity">
    <reaction evidence="11">
        <text>an N-acyl-1-beta-D-glucosyl-15-methylhexadecasphing-4-enine + H2O = an N-acyl-15-methylhexadecasphing-4-enine + D-glucose</text>
        <dbReference type="Rhea" id="RHEA:34755"/>
        <dbReference type="ChEBI" id="CHEBI:4167"/>
        <dbReference type="ChEBI" id="CHEBI:15377"/>
        <dbReference type="ChEBI" id="CHEBI:70815"/>
        <dbReference type="ChEBI" id="CHEBI:70846"/>
    </reaction>
    <physiologicalReaction direction="left-to-right" evidence="11">
        <dbReference type="Rhea" id="RHEA:34756"/>
    </physiologicalReaction>
</comment>
<dbReference type="GO" id="GO:0051246">
    <property type="term" value="P:regulation of protein metabolic process"/>
    <property type="evidence" value="ECO:0007669"/>
    <property type="project" value="UniProtKB-ARBA"/>
</dbReference>
<dbReference type="PANTHER" id="PTHR11069:SF23">
    <property type="entry name" value="LYSOSOMAL ACID GLUCOSYLCERAMIDASE"/>
    <property type="match status" value="1"/>
</dbReference>
<dbReference type="Pfam" id="PF02055">
    <property type="entry name" value="Glyco_hydro_30"/>
    <property type="match status" value="1"/>
</dbReference>
<dbReference type="GO" id="GO:0008202">
    <property type="term" value="P:steroid metabolic process"/>
    <property type="evidence" value="ECO:0007669"/>
    <property type="project" value="UniProtKB-ARBA"/>
</dbReference>
<comment type="pathway">
    <text evidence="3">Sphingolipid metabolism.</text>
</comment>
<keyword evidence="17" id="KW-1185">Reference proteome</keyword>
<evidence type="ECO:0000313" key="16">
    <source>
        <dbReference type="EMBL" id="KAK3872831.1"/>
    </source>
</evidence>
<dbReference type="InterPro" id="IPR001139">
    <property type="entry name" value="Glyco_hydro_30"/>
</dbReference>
<evidence type="ECO:0000259" key="15">
    <source>
        <dbReference type="Pfam" id="PF17189"/>
    </source>
</evidence>
<dbReference type="InterPro" id="IPR033453">
    <property type="entry name" value="Glyco_hydro_30_TIM-barrel"/>
</dbReference>
<dbReference type="GO" id="GO:0016241">
    <property type="term" value="P:regulation of macroautophagy"/>
    <property type="evidence" value="ECO:0007669"/>
    <property type="project" value="UniProtKB-ARBA"/>
</dbReference>
<dbReference type="AlphaFoldDB" id="A0AAE1FG00"/>
<dbReference type="GO" id="GO:0004348">
    <property type="term" value="F:glucosylceramidase activity"/>
    <property type="evidence" value="ECO:0007669"/>
    <property type="project" value="UniProtKB-EC"/>
</dbReference>
<feature type="signal peptide" evidence="13">
    <location>
        <begin position="1"/>
        <end position="18"/>
    </location>
</feature>
<dbReference type="GO" id="GO:0007040">
    <property type="term" value="P:lysosome organization"/>
    <property type="evidence" value="ECO:0007669"/>
    <property type="project" value="UniProtKB-ARBA"/>
</dbReference>
<reference evidence="16" key="1">
    <citation type="submission" date="2023-10" db="EMBL/GenBank/DDBJ databases">
        <title>Genome assemblies of two species of porcelain crab, Petrolisthes cinctipes and Petrolisthes manimaculis (Anomura: Porcellanidae).</title>
        <authorList>
            <person name="Angst P."/>
        </authorList>
    </citation>
    <scope>NUCLEOTIDE SEQUENCE</scope>
    <source>
        <strain evidence="16">PB745_01</strain>
        <tissue evidence="16">Gill</tissue>
    </source>
</reference>
<dbReference type="Gene3D" id="3.20.20.80">
    <property type="entry name" value="Glycosidases"/>
    <property type="match status" value="1"/>
</dbReference>
<dbReference type="GO" id="GO:0006914">
    <property type="term" value="P:autophagy"/>
    <property type="evidence" value="ECO:0007669"/>
    <property type="project" value="UniProtKB-ARBA"/>
</dbReference>
<feature type="domain" description="Glycosyl hydrolase family 30 beta sandwich" evidence="15">
    <location>
        <begin position="463"/>
        <end position="521"/>
    </location>
</feature>
<evidence type="ECO:0000256" key="10">
    <source>
        <dbReference type="ARBA" id="ARBA00050474"/>
    </source>
</evidence>
<dbReference type="GO" id="GO:0016758">
    <property type="term" value="F:hexosyltransferase activity"/>
    <property type="evidence" value="ECO:0007669"/>
    <property type="project" value="UniProtKB-ARBA"/>
</dbReference>
<evidence type="ECO:0000256" key="6">
    <source>
        <dbReference type="ARBA" id="ARBA00022729"/>
    </source>
</evidence>
<evidence type="ECO:0000259" key="14">
    <source>
        <dbReference type="Pfam" id="PF02055"/>
    </source>
</evidence>
<evidence type="ECO:0000256" key="12">
    <source>
        <dbReference type="RuleBase" id="RU361188"/>
    </source>
</evidence>
<accession>A0AAE1FG00</accession>
<proteinExistence type="inferred from homology"/>
<comment type="pathway">
    <text evidence="2">Lipid metabolism; sphingolipid metabolism.</text>
</comment>
<dbReference type="Proteomes" id="UP001286313">
    <property type="component" value="Unassembled WGS sequence"/>
</dbReference>
<evidence type="ECO:0000256" key="11">
    <source>
        <dbReference type="ARBA" id="ARBA00051345"/>
    </source>
</evidence>
<evidence type="ECO:0000256" key="1">
    <source>
        <dbReference type="ARBA" id="ARBA00001013"/>
    </source>
</evidence>
<comment type="caution">
    <text evidence="16">The sequence shown here is derived from an EMBL/GenBank/DDBJ whole genome shotgun (WGS) entry which is preliminary data.</text>
</comment>
<keyword evidence="9 12" id="KW-0443">Lipid metabolism</keyword>
<evidence type="ECO:0000256" key="4">
    <source>
        <dbReference type="ARBA" id="ARBA00005382"/>
    </source>
</evidence>
<evidence type="ECO:0000256" key="2">
    <source>
        <dbReference type="ARBA" id="ARBA00004760"/>
    </source>
</evidence>
<comment type="similarity">
    <text evidence="4 12">Belongs to the glycosyl hydrolase 30 family.</text>
</comment>
<keyword evidence="6 13" id="KW-0732">Signal</keyword>
<dbReference type="SUPFAM" id="SSF51445">
    <property type="entry name" value="(Trans)glycosidases"/>
    <property type="match status" value="1"/>
</dbReference>
<organism evidence="16 17">
    <name type="scientific">Petrolisthes cinctipes</name>
    <name type="common">Flat porcelain crab</name>
    <dbReference type="NCBI Taxonomy" id="88211"/>
    <lineage>
        <taxon>Eukaryota</taxon>
        <taxon>Metazoa</taxon>
        <taxon>Ecdysozoa</taxon>
        <taxon>Arthropoda</taxon>
        <taxon>Crustacea</taxon>
        <taxon>Multicrustacea</taxon>
        <taxon>Malacostraca</taxon>
        <taxon>Eumalacostraca</taxon>
        <taxon>Eucarida</taxon>
        <taxon>Decapoda</taxon>
        <taxon>Pleocyemata</taxon>
        <taxon>Anomura</taxon>
        <taxon>Galatheoidea</taxon>
        <taxon>Porcellanidae</taxon>
        <taxon>Petrolisthes</taxon>
    </lineage>
</organism>
<evidence type="ECO:0000256" key="13">
    <source>
        <dbReference type="SAM" id="SignalP"/>
    </source>
</evidence>
<gene>
    <name evidence="16" type="ORF">Pcinc_022086</name>
</gene>
<dbReference type="FunFam" id="3.20.20.80:FF:000030">
    <property type="entry name" value="Lysosomal acid glucosylceramidase"/>
    <property type="match status" value="1"/>
</dbReference>
<sequence>MKSLVAVVLGVLLAGVAAQGKEVKRGRKVSKRQENCAPRQYGYDSVVCVCNATYCDNPGPISSPADATQFTSVISAREGQRFQVNTADKGTAPTDGGTIITLNRTQTRQSIIGFGGAFTDSTALNVYALTAPVVDQFVNTYFSEDGIKYNLCRIPIAGSDCSTRPYSYDDVEGDVDLVNWALEPEDTDYKIPLILKAKAASPGPLLLFGSPWSPPAWMKSNGMFNGSGYLLPEMWQPYSNYFVKFVEAYEAAGADMWGLTTQNEPLSGFDENWGWNTCGWTAEDMRDWIKQSLGPTLEAAGMRRLMLMVDDFNRDTLPWYVQPMLEDPDCANYVDGTAVHWYSDQWVGPEVLDETQELFPDKWLLHTEACQGWDVGGADSVQLGSWERAQDYVFRIIENLNHYTRGWVDWNMALDLMGGPNWANNMLDSPIIVNATADEFYKEPLFYTMGHFSKFVQPGYQYIQSSTTDGDLQTVAFQSVDSSESVLIVLNSGESVKTVSVDDGSGSYVNLDLPVKSLVTLLYKL</sequence>
<dbReference type="GO" id="GO:0030163">
    <property type="term" value="P:protein catabolic process"/>
    <property type="evidence" value="ECO:0007669"/>
    <property type="project" value="UniProtKB-ARBA"/>
</dbReference>
<evidence type="ECO:0000256" key="7">
    <source>
        <dbReference type="ARBA" id="ARBA00022801"/>
    </source>
</evidence>
<dbReference type="GO" id="GO:0005102">
    <property type="term" value="F:signaling receptor binding"/>
    <property type="evidence" value="ECO:0007669"/>
    <property type="project" value="UniProtKB-ARBA"/>
</dbReference>
<dbReference type="PANTHER" id="PTHR11069">
    <property type="entry name" value="GLUCOSYLCERAMIDASE"/>
    <property type="match status" value="1"/>
</dbReference>
<keyword evidence="8 12" id="KW-0746">Sphingolipid metabolism</keyword>
<dbReference type="GO" id="GO:0006066">
    <property type="term" value="P:alcohol metabolic process"/>
    <property type="evidence" value="ECO:0007669"/>
    <property type="project" value="UniProtKB-ARBA"/>
</dbReference>
<dbReference type="InterPro" id="IPR017853">
    <property type="entry name" value="GH"/>
</dbReference>
<evidence type="ECO:0000256" key="8">
    <source>
        <dbReference type="ARBA" id="ARBA00022919"/>
    </source>
</evidence>
<dbReference type="GO" id="GO:0010605">
    <property type="term" value="P:negative regulation of macromolecule metabolic process"/>
    <property type="evidence" value="ECO:0007669"/>
    <property type="project" value="UniProtKB-ARBA"/>
</dbReference>
<comment type="catalytic activity">
    <reaction evidence="1">
        <text>a beta-D-glucosyl-(1&lt;-&gt;1')-N-acylsphing-4-enine + H2O = an N-acylsphing-4-enine + D-glucose</text>
        <dbReference type="Rhea" id="RHEA:13269"/>
        <dbReference type="ChEBI" id="CHEBI:4167"/>
        <dbReference type="ChEBI" id="CHEBI:15377"/>
        <dbReference type="ChEBI" id="CHEBI:22801"/>
        <dbReference type="ChEBI" id="CHEBI:52639"/>
        <dbReference type="EC" id="3.2.1.45"/>
    </reaction>
    <physiologicalReaction direction="left-to-right" evidence="1">
        <dbReference type="Rhea" id="RHEA:13270"/>
    </physiologicalReaction>
</comment>
<dbReference type="GO" id="GO:0032006">
    <property type="term" value="P:regulation of TOR signaling"/>
    <property type="evidence" value="ECO:0007669"/>
    <property type="project" value="UniProtKB-ARBA"/>
</dbReference>
<dbReference type="EC" id="3.2.1.45" evidence="5 12"/>
<feature type="domain" description="Glycosyl hydrolase family 30 TIM-barrel" evidence="14">
    <location>
        <begin position="111"/>
        <end position="456"/>
    </location>
</feature>
<dbReference type="GO" id="GO:0006680">
    <property type="term" value="P:glucosylceramide catabolic process"/>
    <property type="evidence" value="ECO:0007669"/>
    <property type="project" value="TreeGrafter"/>
</dbReference>
<dbReference type="EMBL" id="JAWQEG010002302">
    <property type="protein sequence ID" value="KAK3872831.1"/>
    <property type="molecule type" value="Genomic_DNA"/>
</dbReference>
<evidence type="ECO:0000313" key="17">
    <source>
        <dbReference type="Proteomes" id="UP001286313"/>
    </source>
</evidence>
<dbReference type="PRINTS" id="PR00843">
    <property type="entry name" value="GLHYDRLASE30"/>
</dbReference>
<feature type="chain" id="PRO_5041994390" description="Glucosylceramidase" evidence="13">
    <location>
        <begin position="19"/>
        <end position="525"/>
    </location>
</feature>
<evidence type="ECO:0000256" key="3">
    <source>
        <dbReference type="ARBA" id="ARBA00004991"/>
    </source>
</evidence>
<dbReference type="Pfam" id="PF17189">
    <property type="entry name" value="Glyco_hydro_30C"/>
    <property type="match status" value="1"/>
</dbReference>
<comment type="catalytic activity">
    <reaction evidence="10">
        <text>a beta-D-glucosylceramide + H2O = an N-acyl-sphingoid base + D-glucose</text>
        <dbReference type="Rhea" id="RHEA:81447"/>
        <dbReference type="ChEBI" id="CHEBI:4167"/>
        <dbReference type="ChEBI" id="CHEBI:15377"/>
        <dbReference type="ChEBI" id="CHEBI:83264"/>
        <dbReference type="ChEBI" id="CHEBI:83273"/>
    </reaction>
    <physiologicalReaction direction="left-to-right" evidence="10">
        <dbReference type="Rhea" id="RHEA:81448"/>
    </physiologicalReaction>
</comment>
<name>A0AAE1FG00_PETCI</name>
<keyword evidence="12" id="KW-0326">Glycosidase</keyword>
<dbReference type="GO" id="GO:0005764">
    <property type="term" value="C:lysosome"/>
    <property type="evidence" value="ECO:0007669"/>
    <property type="project" value="UniProtKB-ARBA"/>
</dbReference>
<dbReference type="GO" id="GO:0005774">
    <property type="term" value="C:vacuolar membrane"/>
    <property type="evidence" value="ECO:0007669"/>
    <property type="project" value="UniProtKB-ARBA"/>
</dbReference>
<dbReference type="SUPFAM" id="SSF51011">
    <property type="entry name" value="Glycosyl hydrolase domain"/>
    <property type="match status" value="1"/>
</dbReference>
<dbReference type="GO" id="GO:0042391">
    <property type="term" value="P:regulation of membrane potential"/>
    <property type="evidence" value="ECO:0007669"/>
    <property type="project" value="UniProtKB-ARBA"/>
</dbReference>
<evidence type="ECO:0000256" key="5">
    <source>
        <dbReference type="ARBA" id="ARBA00012658"/>
    </source>
</evidence>
<evidence type="ECO:0000256" key="9">
    <source>
        <dbReference type="ARBA" id="ARBA00023098"/>
    </source>
</evidence>